<protein>
    <submittedName>
        <fullName evidence="8">THAP domain-containing protein 9</fullName>
    </submittedName>
</protein>
<evidence type="ECO:0000256" key="1">
    <source>
        <dbReference type="ARBA" id="ARBA00022723"/>
    </source>
</evidence>
<reference evidence="8" key="1">
    <citation type="journal article" date="2016" name="Gigascience">
        <title>De novo construction of an expanded transcriptome assembly for the western tarnished plant bug, Lygus hesperus.</title>
        <authorList>
            <person name="Tassone E.E."/>
            <person name="Geib S.M."/>
            <person name="Hall B."/>
            <person name="Fabrick J.A."/>
            <person name="Brent C.S."/>
            <person name="Hull J.J."/>
        </authorList>
    </citation>
    <scope>NUCLEOTIDE SEQUENCE</scope>
</reference>
<evidence type="ECO:0000256" key="4">
    <source>
        <dbReference type="ARBA" id="ARBA00023125"/>
    </source>
</evidence>
<dbReference type="SMART" id="SM00980">
    <property type="entry name" value="THAP"/>
    <property type="match status" value="2"/>
</dbReference>
<evidence type="ECO:0000256" key="6">
    <source>
        <dbReference type="SAM" id="MobiDB-lite"/>
    </source>
</evidence>
<dbReference type="SUPFAM" id="SSF57716">
    <property type="entry name" value="Glucocorticoid receptor-like (DNA-binding domain)"/>
    <property type="match status" value="2"/>
</dbReference>
<organism evidence="8">
    <name type="scientific">Lygus hesperus</name>
    <name type="common">Western plant bug</name>
    <dbReference type="NCBI Taxonomy" id="30085"/>
    <lineage>
        <taxon>Eukaryota</taxon>
        <taxon>Metazoa</taxon>
        <taxon>Ecdysozoa</taxon>
        <taxon>Arthropoda</taxon>
        <taxon>Hexapoda</taxon>
        <taxon>Insecta</taxon>
        <taxon>Pterygota</taxon>
        <taxon>Neoptera</taxon>
        <taxon>Paraneoptera</taxon>
        <taxon>Hemiptera</taxon>
        <taxon>Heteroptera</taxon>
        <taxon>Panheteroptera</taxon>
        <taxon>Cimicomorpha</taxon>
        <taxon>Miridae</taxon>
        <taxon>Mirini</taxon>
        <taxon>Lygus</taxon>
    </lineage>
</organism>
<keyword evidence="4 5" id="KW-0238">DNA-binding</keyword>
<evidence type="ECO:0000313" key="8">
    <source>
        <dbReference type="EMBL" id="JAQ00823.1"/>
    </source>
</evidence>
<feature type="domain" description="THAP-type" evidence="7">
    <location>
        <begin position="114"/>
        <end position="199"/>
    </location>
</feature>
<gene>
    <name evidence="8" type="primary">THAP9_1</name>
    <name evidence="8" type="ORF">g.83402</name>
</gene>
<dbReference type="PANTHER" id="PTHR46927:SF3">
    <property type="entry name" value="THAP-TYPE DOMAIN-CONTAINING PROTEIN"/>
    <property type="match status" value="1"/>
</dbReference>
<dbReference type="GO" id="GO:0008270">
    <property type="term" value="F:zinc ion binding"/>
    <property type="evidence" value="ECO:0007669"/>
    <property type="project" value="UniProtKB-KW"/>
</dbReference>
<dbReference type="EMBL" id="GDHC01017806">
    <property type="protein sequence ID" value="JAQ00823.1"/>
    <property type="molecule type" value="Transcribed_RNA"/>
</dbReference>
<dbReference type="InterPro" id="IPR006612">
    <property type="entry name" value="THAP_Znf"/>
</dbReference>
<keyword evidence="1" id="KW-0479">Metal-binding</keyword>
<evidence type="ECO:0000256" key="3">
    <source>
        <dbReference type="ARBA" id="ARBA00022833"/>
    </source>
</evidence>
<proteinExistence type="predicted"/>
<feature type="domain" description="THAP-type" evidence="7">
    <location>
        <begin position="1"/>
        <end position="88"/>
    </location>
</feature>
<dbReference type="AlphaFoldDB" id="A0A146KWG7"/>
<dbReference type="Pfam" id="PF21788">
    <property type="entry name" value="TNP-like_GBD"/>
    <property type="match status" value="1"/>
</dbReference>
<evidence type="ECO:0000256" key="2">
    <source>
        <dbReference type="ARBA" id="ARBA00022771"/>
    </source>
</evidence>
<evidence type="ECO:0000256" key="5">
    <source>
        <dbReference type="PROSITE-ProRule" id="PRU00309"/>
    </source>
</evidence>
<keyword evidence="3" id="KW-0862">Zinc</keyword>
<keyword evidence="2 5" id="KW-0863">Zinc-finger</keyword>
<sequence length="1231" mass="139848">MHALYLRCDALGCPSSYKSDPSVKYFSFPGKANNSSASEKKRRQHWIDAVGGTKENRSNYLCQYHFATDVFYDKKRTSLVRRTNPLFPYGPLNPVTKDYCPIGEEQRSLNSRNFSRARCCVDGCSTYSFNTSGLFGFPMHDREAYEEWTRRVGVHKYFSEQHIRMKFRICPKHFSSCCTIVDEDTNSIRLKFGALPTINVPCFKGPPTIRNSFVQIRKMSTDEIEALKMLSESDRICDLHDICDKENDEQTSLELKRKMIVSNYTKLVPIKKSKDDSSTADDNKQLILLPIQDESGQQTYVVADFSTNENFASISGQSQNVESDGSFQTSVQQSSAAEGVKDETKVEKLLKTPVCSYWSPEEIFDKHAVKKKMEDRMARVQLARLKAKPNPSARFRLRSGVNKTRVPLGGKTAKEMYEDFSLGIQEDNIGNEVDINIEEDPLEQPVINPKPPTLPTEKTDNTETALLKIFGSCEASDDNVFSCFTDPTKVPDHEEETNVHSYCSSNSLNVIRSAAELCEFNDLKIKQLERLIEVGEDTSTELEKILVKHLSSVMCITGVDFLKKCFDQVLKEAVAKKKEKDKGRRHSKTEPPVPLNERFPENNRKLAVALQTFSGKAYHAMTQLIDLPAQSITRDWTSNENGNPGFSEQAFKMLSEELVTKRKGLTVSLGMQEVPLKQDVSWDGDRAFGLTDLGYGALDYDYIPEATRAIVFFATALNRTWKIPLGYCLADNLTPSVRANLVIQYLYKLSDIGIKCIALVCNYSLVSYQMLVELGAISEEYYAPLIGSFPHPSNKGDRVHCFVDIHQLVKSINTLWAEKKSFEFKSKDAVEWSHIERMNEFIQSDKTFSNPGLYKVYNDLLSLKTLIKRDPRSSYKYNALVLTLLNNVRMEGFENVTGTATFLEQLNSIIDLFSSCHPHSQGERQPLNKGNLAEVTQKLNSKIAYLNNLTYGDGTKVLTSQRKLPFVLLFSNITSLKTMIKKVFTVEKYKLTSIKTESLNLDYIHQTLLEMTNGKDGLLTPLEFKKAFFEFVTSFSLEPSSRITVRKASEGLSPQPVESCLGFSNAFSYQFSPVSTVCESVPEFFTENVIENWLQVAHCTDCSQLIQKELLKYGNHDSTGNVIDDIHRMLRMAETILAELDEIPTDAFTSWFDKLANRTLNSLTSLKGFKNNSHLFNSKPFGEVTHFTVMVKDMLRIFLRLRLCFLARQEKIRIKPPRQYSLRFCLGRSWA</sequence>
<accession>A0A146KWG7</accession>
<dbReference type="InterPro" id="IPR052224">
    <property type="entry name" value="THAP_domain_protein"/>
</dbReference>
<dbReference type="Pfam" id="PF05485">
    <property type="entry name" value="THAP"/>
    <property type="match status" value="2"/>
</dbReference>
<dbReference type="PANTHER" id="PTHR46927">
    <property type="entry name" value="AGAP005574-PA"/>
    <property type="match status" value="1"/>
</dbReference>
<dbReference type="InterPro" id="IPR048365">
    <property type="entry name" value="TNP-like_RNaseH_N"/>
</dbReference>
<dbReference type="Pfam" id="PF21787">
    <property type="entry name" value="TNP-like_RNaseH_N"/>
    <property type="match status" value="1"/>
</dbReference>
<dbReference type="GO" id="GO:0003677">
    <property type="term" value="F:DNA binding"/>
    <property type="evidence" value="ECO:0007669"/>
    <property type="project" value="UniProtKB-UniRule"/>
</dbReference>
<feature type="region of interest" description="Disordered" evidence="6">
    <location>
        <begin position="577"/>
        <end position="598"/>
    </location>
</feature>
<dbReference type="InterPro" id="IPR048366">
    <property type="entry name" value="TNP-like_GBD"/>
</dbReference>
<dbReference type="PROSITE" id="PS50950">
    <property type="entry name" value="ZF_THAP"/>
    <property type="match status" value="2"/>
</dbReference>
<evidence type="ECO:0000259" key="7">
    <source>
        <dbReference type="PROSITE" id="PS50950"/>
    </source>
</evidence>
<name>A0A146KWG7_LYGHE</name>